<gene>
    <name evidence="1" type="ordered locus">Taci_0956</name>
</gene>
<evidence type="ECO:0000313" key="1">
    <source>
        <dbReference type="EMBL" id="ACZ19188.1"/>
    </source>
</evidence>
<reference evidence="1 2" key="1">
    <citation type="journal article" date="2009" name="Stand. Genomic Sci.">
        <title>Complete genome sequence of Thermanaerovibrio acidaminovorans type strain (Su883).</title>
        <authorList>
            <person name="Chovatia M."/>
            <person name="Sikorski J."/>
            <person name="Schroder M."/>
            <person name="Lapidus A."/>
            <person name="Nolan M."/>
            <person name="Tice H."/>
            <person name="Glavina Del Rio T."/>
            <person name="Copeland A."/>
            <person name="Cheng J.F."/>
            <person name="Lucas S."/>
            <person name="Chen F."/>
            <person name="Bruce D."/>
            <person name="Goodwin L."/>
            <person name="Pitluck S."/>
            <person name="Ivanova N."/>
            <person name="Mavromatis K."/>
            <person name="Ovchinnikova G."/>
            <person name="Pati A."/>
            <person name="Chen A."/>
            <person name="Palaniappan K."/>
            <person name="Land M."/>
            <person name="Hauser L."/>
            <person name="Chang Y.J."/>
            <person name="Jeffries C.D."/>
            <person name="Chain P."/>
            <person name="Saunders E."/>
            <person name="Detter J.C."/>
            <person name="Brettin T."/>
            <person name="Rohde M."/>
            <person name="Goker M."/>
            <person name="Spring S."/>
            <person name="Bristow J."/>
            <person name="Markowitz V."/>
            <person name="Hugenholtz P."/>
            <person name="Kyrpides N.C."/>
            <person name="Klenk H.P."/>
            <person name="Eisen J.A."/>
        </authorList>
    </citation>
    <scope>NUCLEOTIDE SEQUENCE [LARGE SCALE GENOMIC DNA]</scope>
    <source>
        <strain evidence="2">ATCC 49978 / DSM 6589 / Su883</strain>
    </source>
</reference>
<sequence length="197" mass="22665">MASVSSFRDVIANMYYNEIFDELSEYIEDNPDKLESNSYHVQSPDEAALSDFDIIMIDITDSPGNSILFDVIVSAEVEIAETVRRNRETDGIEQWFRISCRADLDDGIQNFQIKSVSIYNKYRENKLGRLSEYLVPIIEKEQFDDVATEFLSEFCPEALSTPMPIPVDEVVKRMGLKVEEIQLTKHFTIFGLGQEER</sequence>
<dbReference type="KEGG" id="tai:Taci_0956"/>
<organism evidence="1 2">
    <name type="scientific">Thermanaerovibrio acidaminovorans (strain ATCC 49978 / DSM 6589 / Su883)</name>
    <name type="common">Selenomonas acidaminovorans</name>
    <dbReference type="NCBI Taxonomy" id="525903"/>
    <lineage>
        <taxon>Bacteria</taxon>
        <taxon>Thermotogati</taxon>
        <taxon>Synergistota</taxon>
        <taxon>Synergistia</taxon>
        <taxon>Synergistales</taxon>
        <taxon>Synergistaceae</taxon>
        <taxon>Thermanaerovibrio</taxon>
    </lineage>
</organism>
<dbReference type="EMBL" id="CP001818">
    <property type="protein sequence ID" value="ACZ19188.1"/>
    <property type="molecule type" value="Genomic_DNA"/>
</dbReference>
<dbReference type="EnsemblBacteria" id="ACZ19188">
    <property type="protein sequence ID" value="ACZ19188"/>
    <property type="gene ID" value="Taci_0956"/>
</dbReference>
<proteinExistence type="predicted"/>
<name>D1BA85_THEAS</name>
<dbReference type="HOGENOM" id="CLU_1399974_0_0_0"/>
<protein>
    <submittedName>
        <fullName evidence="1">Uncharacterized protein</fullName>
    </submittedName>
</protein>
<dbReference type="Proteomes" id="UP000002030">
    <property type="component" value="Chromosome"/>
</dbReference>
<dbReference type="eggNOG" id="ENOG5033N5C">
    <property type="taxonomic scope" value="Bacteria"/>
</dbReference>
<keyword evidence="2" id="KW-1185">Reference proteome</keyword>
<dbReference type="AlphaFoldDB" id="D1BA85"/>
<evidence type="ECO:0000313" key="2">
    <source>
        <dbReference type="Proteomes" id="UP000002030"/>
    </source>
</evidence>
<accession>D1BA85</accession>
<dbReference type="RefSeq" id="WP_012869703.1">
    <property type="nucleotide sequence ID" value="NC_013522.1"/>
</dbReference>